<accession>A0AAD5BVF7</accession>
<evidence type="ECO:0000313" key="2">
    <source>
        <dbReference type="Proteomes" id="UP001206925"/>
    </source>
</evidence>
<name>A0AAD5BVF7_AMBAR</name>
<dbReference type="AlphaFoldDB" id="A0AAD5BVF7"/>
<gene>
    <name evidence="1" type="ORF">M8C21_029875</name>
</gene>
<dbReference type="Proteomes" id="UP001206925">
    <property type="component" value="Unassembled WGS sequence"/>
</dbReference>
<sequence>RERERKGERFPPTATGCATESWKHCDSDVFLARTQCSLKDGEMGCPLMVLTGGGVRVRVLHVLMLERVNGGRMNLNSDMALSIMIFLNKLSYTPLSAGLPTETTNESVGGRYNIAMAVDINPKLLTRIMCSNYQSPNSNNWVFGTIAGNLYEELKSLIWEFEYDQMKDDTFTQFLSAWSAYY</sequence>
<feature type="non-terminal residue" evidence="1">
    <location>
        <position position="1"/>
    </location>
</feature>
<proteinExistence type="predicted"/>
<organism evidence="1 2">
    <name type="scientific">Ambrosia artemisiifolia</name>
    <name type="common">Common ragweed</name>
    <dbReference type="NCBI Taxonomy" id="4212"/>
    <lineage>
        <taxon>Eukaryota</taxon>
        <taxon>Viridiplantae</taxon>
        <taxon>Streptophyta</taxon>
        <taxon>Embryophyta</taxon>
        <taxon>Tracheophyta</taxon>
        <taxon>Spermatophyta</taxon>
        <taxon>Magnoliopsida</taxon>
        <taxon>eudicotyledons</taxon>
        <taxon>Gunneridae</taxon>
        <taxon>Pentapetalae</taxon>
        <taxon>asterids</taxon>
        <taxon>campanulids</taxon>
        <taxon>Asterales</taxon>
        <taxon>Asteraceae</taxon>
        <taxon>Asteroideae</taxon>
        <taxon>Heliantheae alliance</taxon>
        <taxon>Heliantheae</taxon>
        <taxon>Ambrosia</taxon>
    </lineage>
</organism>
<evidence type="ECO:0000313" key="1">
    <source>
        <dbReference type="EMBL" id="KAI7729989.1"/>
    </source>
</evidence>
<protein>
    <submittedName>
        <fullName evidence="1">Uncharacterized protein</fullName>
    </submittedName>
</protein>
<reference evidence="1" key="1">
    <citation type="submission" date="2022-06" db="EMBL/GenBank/DDBJ databases">
        <title>Uncovering the hologenomic basis of an extraordinary plant invasion.</title>
        <authorList>
            <person name="Bieker V.C."/>
            <person name="Martin M.D."/>
            <person name="Gilbert T."/>
            <person name="Hodgins K."/>
            <person name="Battlay P."/>
            <person name="Petersen B."/>
            <person name="Wilson J."/>
        </authorList>
    </citation>
    <scope>NUCLEOTIDE SEQUENCE</scope>
    <source>
        <strain evidence="1">AA19_3_7</strain>
        <tissue evidence="1">Leaf</tissue>
    </source>
</reference>
<keyword evidence="2" id="KW-1185">Reference proteome</keyword>
<dbReference type="EMBL" id="JAMZMK010010862">
    <property type="protein sequence ID" value="KAI7729989.1"/>
    <property type="molecule type" value="Genomic_DNA"/>
</dbReference>
<comment type="caution">
    <text evidence="1">The sequence shown here is derived from an EMBL/GenBank/DDBJ whole genome shotgun (WGS) entry which is preliminary data.</text>
</comment>